<feature type="transmembrane region" description="Helical" evidence="6">
    <location>
        <begin position="7"/>
        <end position="35"/>
    </location>
</feature>
<keyword evidence="2" id="KW-1003">Cell membrane</keyword>
<evidence type="ECO:0000256" key="3">
    <source>
        <dbReference type="ARBA" id="ARBA00022692"/>
    </source>
</evidence>
<feature type="transmembrane region" description="Helical" evidence="6">
    <location>
        <begin position="41"/>
        <end position="61"/>
    </location>
</feature>
<protein>
    <recommendedName>
        <fullName evidence="8">Lysine transporter LysE</fullName>
    </recommendedName>
</protein>
<comment type="subcellular location">
    <subcellularLocation>
        <location evidence="1">Cell membrane</location>
        <topology evidence="1">Multi-pass membrane protein</topology>
    </subcellularLocation>
</comment>
<dbReference type="Pfam" id="PF01810">
    <property type="entry name" value="LysE"/>
    <property type="match status" value="1"/>
</dbReference>
<dbReference type="PANTHER" id="PTHR38825">
    <property type="entry name" value="LYSINE EXPORTER PROTEIN (LYSE/YGGA)"/>
    <property type="match status" value="1"/>
</dbReference>
<name>X1H6W2_9ZZZZ</name>
<dbReference type="PANTHER" id="PTHR38825:SF1">
    <property type="entry name" value="TRANSPORTER, LYSE FAMILY"/>
    <property type="match status" value="1"/>
</dbReference>
<keyword evidence="3 6" id="KW-0812">Transmembrane</keyword>
<keyword evidence="4 6" id="KW-1133">Transmembrane helix</keyword>
<dbReference type="GO" id="GO:0005886">
    <property type="term" value="C:plasma membrane"/>
    <property type="evidence" value="ECO:0007669"/>
    <property type="project" value="UniProtKB-SubCell"/>
</dbReference>
<evidence type="ECO:0000256" key="4">
    <source>
        <dbReference type="ARBA" id="ARBA00022989"/>
    </source>
</evidence>
<dbReference type="EMBL" id="BARU01005764">
    <property type="protein sequence ID" value="GAH41033.1"/>
    <property type="molecule type" value="Genomic_DNA"/>
</dbReference>
<dbReference type="InterPro" id="IPR001123">
    <property type="entry name" value="LeuE-type"/>
</dbReference>
<accession>X1H6W2</accession>
<comment type="caution">
    <text evidence="7">The sequence shown here is derived from an EMBL/GenBank/DDBJ whole genome shotgun (WGS) entry which is preliminary data.</text>
</comment>
<evidence type="ECO:0000256" key="6">
    <source>
        <dbReference type="SAM" id="Phobius"/>
    </source>
</evidence>
<evidence type="ECO:0000313" key="7">
    <source>
        <dbReference type="EMBL" id="GAH41033.1"/>
    </source>
</evidence>
<keyword evidence="5 6" id="KW-0472">Membrane</keyword>
<proteinExistence type="predicted"/>
<feature type="transmembrane region" description="Helical" evidence="6">
    <location>
        <begin position="82"/>
        <end position="103"/>
    </location>
</feature>
<evidence type="ECO:0000256" key="1">
    <source>
        <dbReference type="ARBA" id="ARBA00004651"/>
    </source>
</evidence>
<organism evidence="7">
    <name type="scientific">marine sediment metagenome</name>
    <dbReference type="NCBI Taxonomy" id="412755"/>
    <lineage>
        <taxon>unclassified sequences</taxon>
        <taxon>metagenomes</taxon>
        <taxon>ecological metagenomes</taxon>
    </lineage>
</organism>
<feature type="non-terminal residue" evidence="7">
    <location>
        <position position="1"/>
    </location>
</feature>
<dbReference type="AlphaFoldDB" id="X1H6W2"/>
<reference evidence="7" key="1">
    <citation type="journal article" date="2014" name="Front. Microbiol.">
        <title>High frequency of phylogenetically diverse reductive dehalogenase-homologous genes in deep subseafloor sedimentary metagenomes.</title>
        <authorList>
            <person name="Kawai M."/>
            <person name="Futagami T."/>
            <person name="Toyoda A."/>
            <person name="Takaki Y."/>
            <person name="Nishi S."/>
            <person name="Hori S."/>
            <person name="Arai W."/>
            <person name="Tsubouchi T."/>
            <person name="Morono Y."/>
            <person name="Uchiyama I."/>
            <person name="Ito T."/>
            <person name="Fujiyama A."/>
            <person name="Inagaki F."/>
            <person name="Takami H."/>
        </authorList>
    </citation>
    <scope>NUCLEOTIDE SEQUENCE</scope>
    <source>
        <strain evidence="7">Expedition CK06-06</strain>
    </source>
</reference>
<evidence type="ECO:0000256" key="5">
    <source>
        <dbReference type="ARBA" id="ARBA00023136"/>
    </source>
</evidence>
<gene>
    <name evidence="7" type="ORF">S03H2_11281</name>
</gene>
<dbReference type="GO" id="GO:0006865">
    <property type="term" value="P:amino acid transport"/>
    <property type="evidence" value="ECO:0007669"/>
    <property type="project" value="InterPro"/>
</dbReference>
<evidence type="ECO:0000256" key="2">
    <source>
        <dbReference type="ARBA" id="ARBA00022475"/>
    </source>
</evidence>
<evidence type="ECO:0008006" key="8">
    <source>
        <dbReference type="Google" id="ProtNLM"/>
    </source>
</evidence>
<sequence length="104" mass="11610">KIGGLPVSSLITGIVLTGTNPGFYVWWMTIGIALIVGATDFGLSGILLFAVVHWLCDLAYYEFLSMATFKSRKWWTQKVQRIVFSSCASMLIGFGVWFVYQAFV</sequence>